<comment type="caution">
    <text evidence="1">The sequence shown here is derived from an EMBL/GenBank/DDBJ whole genome shotgun (WGS) entry which is preliminary data.</text>
</comment>
<dbReference type="Proteomes" id="UP001219525">
    <property type="component" value="Unassembled WGS sequence"/>
</dbReference>
<dbReference type="AlphaFoldDB" id="A0AAD6VTC7"/>
<evidence type="ECO:0000313" key="2">
    <source>
        <dbReference type="Proteomes" id="UP001219525"/>
    </source>
</evidence>
<keyword evidence="2" id="KW-1185">Reference proteome</keyword>
<protein>
    <submittedName>
        <fullName evidence="1">Uncharacterized protein</fullName>
    </submittedName>
</protein>
<proteinExistence type="predicted"/>
<reference evidence="1" key="1">
    <citation type="submission" date="2023-03" db="EMBL/GenBank/DDBJ databases">
        <title>Massive genome expansion in bonnet fungi (Mycena s.s.) driven by repeated elements and novel gene families across ecological guilds.</title>
        <authorList>
            <consortium name="Lawrence Berkeley National Laboratory"/>
            <person name="Harder C.B."/>
            <person name="Miyauchi S."/>
            <person name="Viragh M."/>
            <person name="Kuo A."/>
            <person name="Thoen E."/>
            <person name="Andreopoulos B."/>
            <person name="Lu D."/>
            <person name="Skrede I."/>
            <person name="Drula E."/>
            <person name="Henrissat B."/>
            <person name="Morin E."/>
            <person name="Kohler A."/>
            <person name="Barry K."/>
            <person name="LaButti K."/>
            <person name="Morin E."/>
            <person name="Salamov A."/>
            <person name="Lipzen A."/>
            <person name="Mereny Z."/>
            <person name="Hegedus B."/>
            <person name="Baldrian P."/>
            <person name="Stursova M."/>
            <person name="Weitz H."/>
            <person name="Taylor A."/>
            <person name="Grigoriev I.V."/>
            <person name="Nagy L.G."/>
            <person name="Martin F."/>
            <person name="Kauserud H."/>
        </authorList>
    </citation>
    <scope>NUCLEOTIDE SEQUENCE</scope>
    <source>
        <strain evidence="1">9144</strain>
    </source>
</reference>
<gene>
    <name evidence="1" type="ORF">GGX14DRAFT_388628</name>
</gene>
<accession>A0AAD6VTC7</accession>
<evidence type="ECO:0000313" key="1">
    <source>
        <dbReference type="EMBL" id="KAJ7221460.1"/>
    </source>
</evidence>
<organism evidence="1 2">
    <name type="scientific">Mycena pura</name>
    <dbReference type="NCBI Taxonomy" id="153505"/>
    <lineage>
        <taxon>Eukaryota</taxon>
        <taxon>Fungi</taxon>
        <taxon>Dikarya</taxon>
        <taxon>Basidiomycota</taxon>
        <taxon>Agaricomycotina</taxon>
        <taxon>Agaricomycetes</taxon>
        <taxon>Agaricomycetidae</taxon>
        <taxon>Agaricales</taxon>
        <taxon>Marasmiineae</taxon>
        <taxon>Mycenaceae</taxon>
        <taxon>Mycena</taxon>
    </lineage>
</organism>
<name>A0AAD6VTC7_9AGAR</name>
<sequence>MRAVEKCHLAGGTNKYTRIAGPRFKFAFLKFFSASQCLSSGLSFTNVRERRKPMGSNPVFPVELEREIFETAALSNPKTIPTLFLVARRVLIWIEPLLYRVIETKAETATALRLAMATKPASFFENNVRHMLLSHTSAWKGEDSYALLRLCPRIESLAYIAIGDCSPIVLLPILMNMSHLRRWSGFLRYVFGRREAIDLRASFFRTVTHLDIFDVLDDGSTNNMRICADLATLPALTNLCLTKCAEATIVRRLLEECPVLRVLVNLWSETDKGQAVARNPGTVDPRYVVILLPVYAYWEDDWQRGVRGGVDFWAAAESFVAQKRRGEIEDLPTSVINVLLIGAGPEGPKILGRPSPVVNLRV</sequence>
<dbReference type="EMBL" id="JARJCW010000008">
    <property type="protein sequence ID" value="KAJ7221460.1"/>
    <property type="molecule type" value="Genomic_DNA"/>
</dbReference>